<dbReference type="SUPFAM" id="SSF141000">
    <property type="entry name" value="Glu-tRNAGln amidotransferase C subunit"/>
    <property type="match status" value="1"/>
</dbReference>
<protein>
    <recommendedName>
        <fullName evidence="1">Aspartyl/glutamyl-tRNA(Asn/Gln) amidotransferase subunit C</fullName>
        <shortName evidence="1">Asp/Glu-ADT subunit C</shortName>
        <ecNumber evidence="1">6.3.5.-</ecNumber>
    </recommendedName>
</protein>
<dbReference type="OrthoDB" id="9794326at2"/>
<keyword evidence="2" id="KW-0808">Transferase</keyword>
<dbReference type="GO" id="GO:0050566">
    <property type="term" value="F:asparaginyl-tRNA synthase (glutamine-hydrolyzing) activity"/>
    <property type="evidence" value="ECO:0007669"/>
    <property type="project" value="RHEA"/>
</dbReference>
<dbReference type="EMBL" id="CP013244">
    <property type="protein sequence ID" value="ANP47640.1"/>
    <property type="molecule type" value="Genomic_DNA"/>
</dbReference>
<keyword evidence="1" id="KW-0436">Ligase</keyword>
<reference evidence="2 3" key="1">
    <citation type="submission" date="2015-11" db="EMBL/GenBank/DDBJ databases">
        <title>Whole-Genome Sequence of Candidatus Oderbacter manganicum from the National Park Lower Oder Valley, Germany.</title>
        <authorList>
            <person name="Braun B."/>
            <person name="Liere K."/>
            <person name="Szewzyk U."/>
        </authorList>
    </citation>
    <scope>NUCLEOTIDE SEQUENCE [LARGE SCALE GENOMIC DNA]</scope>
    <source>
        <strain evidence="2 3">OTSz_A_272</strain>
    </source>
</reference>
<comment type="function">
    <text evidence="1">Allows the formation of correctly charged Asn-tRNA(Asn) or Gln-tRNA(Gln) through the transamidation of misacylated Asp-tRNA(Asn) or Glu-tRNA(Gln) in organisms which lack either or both of asparaginyl-tRNA or glutaminyl-tRNA synthetases. The reaction takes place in the presence of glutamine and ATP through an activated phospho-Asp-tRNA(Asn) or phospho-Glu-tRNA(Gln).</text>
</comment>
<gene>
    <name evidence="1" type="primary">gatC</name>
    <name evidence="2" type="ORF">ATE48_17905</name>
</gene>
<evidence type="ECO:0000313" key="2">
    <source>
        <dbReference type="EMBL" id="ANP47640.1"/>
    </source>
</evidence>
<dbReference type="GO" id="GO:0050567">
    <property type="term" value="F:glutaminyl-tRNA synthase (glutamine-hydrolyzing) activity"/>
    <property type="evidence" value="ECO:0007669"/>
    <property type="project" value="UniProtKB-UniRule"/>
</dbReference>
<keyword evidence="1" id="KW-0547">Nucleotide-binding</keyword>
<evidence type="ECO:0000313" key="3">
    <source>
        <dbReference type="Proteomes" id="UP000092498"/>
    </source>
</evidence>
<organism evidence="2 3">
    <name type="scientific">Candidatus Viadribacter manganicus</name>
    <dbReference type="NCBI Taxonomy" id="1759059"/>
    <lineage>
        <taxon>Bacteria</taxon>
        <taxon>Pseudomonadati</taxon>
        <taxon>Pseudomonadota</taxon>
        <taxon>Alphaproteobacteria</taxon>
        <taxon>Hyphomonadales</taxon>
        <taxon>Hyphomonadaceae</taxon>
        <taxon>Candidatus Viadribacter</taxon>
    </lineage>
</organism>
<dbReference type="GO" id="GO:0006450">
    <property type="term" value="P:regulation of translational fidelity"/>
    <property type="evidence" value="ECO:0007669"/>
    <property type="project" value="InterPro"/>
</dbReference>
<evidence type="ECO:0000256" key="1">
    <source>
        <dbReference type="HAMAP-Rule" id="MF_00122"/>
    </source>
</evidence>
<dbReference type="GO" id="GO:0070681">
    <property type="term" value="P:glutaminyl-tRNAGln biosynthesis via transamidation"/>
    <property type="evidence" value="ECO:0007669"/>
    <property type="project" value="TreeGrafter"/>
</dbReference>
<proteinExistence type="inferred from homology"/>
<sequence length="96" mass="10531">MSIDEKTVRKVAKLARLALPEDRVKPMADELNGIMAWIEQLNEVDVEGVEPMTSAVEGLSLPLRDDVVTAGDDPEKVLKNAPKSEDGFFVVPKVVE</sequence>
<keyword evidence="1" id="KW-0067">ATP-binding</keyword>
<dbReference type="InParanoid" id="A0A1B1AM92"/>
<dbReference type="NCBIfam" id="TIGR00135">
    <property type="entry name" value="gatC"/>
    <property type="match status" value="1"/>
</dbReference>
<dbReference type="GO" id="GO:0005524">
    <property type="term" value="F:ATP binding"/>
    <property type="evidence" value="ECO:0007669"/>
    <property type="project" value="UniProtKB-KW"/>
</dbReference>
<dbReference type="Gene3D" id="1.10.20.60">
    <property type="entry name" value="Glu-tRNAGln amidotransferase C subunit, N-terminal domain"/>
    <property type="match status" value="1"/>
</dbReference>
<dbReference type="RefSeq" id="WP_066773964.1">
    <property type="nucleotide sequence ID" value="NZ_CP013244.1"/>
</dbReference>
<dbReference type="AlphaFoldDB" id="A0A1B1AM92"/>
<dbReference type="KEGG" id="cbot:ATE48_17905"/>
<comment type="catalytic activity">
    <reaction evidence="1">
        <text>L-aspartyl-tRNA(Asn) + L-glutamine + ATP + H2O = L-asparaginyl-tRNA(Asn) + L-glutamate + ADP + phosphate + 2 H(+)</text>
        <dbReference type="Rhea" id="RHEA:14513"/>
        <dbReference type="Rhea" id="RHEA-COMP:9674"/>
        <dbReference type="Rhea" id="RHEA-COMP:9677"/>
        <dbReference type="ChEBI" id="CHEBI:15377"/>
        <dbReference type="ChEBI" id="CHEBI:15378"/>
        <dbReference type="ChEBI" id="CHEBI:29985"/>
        <dbReference type="ChEBI" id="CHEBI:30616"/>
        <dbReference type="ChEBI" id="CHEBI:43474"/>
        <dbReference type="ChEBI" id="CHEBI:58359"/>
        <dbReference type="ChEBI" id="CHEBI:78515"/>
        <dbReference type="ChEBI" id="CHEBI:78516"/>
        <dbReference type="ChEBI" id="CHEBI:456216"/>
    </reaction>
</comment>
<comment type="subunit">
    <text evidence="1">Heterotrimer of A, B and C subunits.</text>
</comment>
<dbReference type="HAMAP" id="MF_00122">
    <property type="entry name" value="GatC"/>
    <property type="match status" value="1"/>
</dbReference>
<dbReference type="GO" id="GO:0016740">
    <property type="term" value="F:transferase activity"/>
    <property type="evidence" value="ECO:0007669"/>
    <property type="project" value="UniProtKB-KW"/>
</dbReference>
<keyword evidence="1" id="KW-0648">Protein biosynthesis</keyword>
<comment type="similarity">
    <text evidence="1">Belongs to the GatC family.</text>
</comment>
<dbReference type="Proteomes" id="UP000092498">
    <property type="component" value="Chromosome"/>
</dbReference>
<dbReference type="STRING" id="1759059.ATE48_17905"/>
<dbReference type="EC" id="6.3.5.-" evidence="1"/>
<keyword evidence="3" id="KW-1185">Reference proteome</keyword>
<dbReference type="PANTHER" id="PTHR15004">
    <property type="entry name" value="GLUTAMYL-TRNA(GLN) AMIDOTRANSFERASE SUBUNIT C, MITOCHONDRIAL"/>
    <property type="match status" value="1"/>
</dbReference>
<accession>A0A1B1AM92</accession>
<dbReference type="Pfam" id="PF02686">
    <property type="entry name" value="GatC"/>
    <property type="match status" value="1"/>
</dbReference>
<dbReference type="GO" id="GO:0006412">
    <property type="term" value="P:translation"/>
    <property type="evidence" value="ECO:0007669"/>
    <property type="project" value="UniProtKB-UniRule"/>
</dbReference>
<dbReference type="InterPro" id="IPR003837">
    <property type="entry name" value="GatC"/>
</dbReference>
<comment type="catalytic activity">
    <reaction evidence="1">
        <text>L-glutamyl-tRNA(Gln) + L-glutamine + ATP + H2O = L-glutaminyl-tRNA(Gln) + L-glutamate + ADP + phosphate + H(+)</text>
        <dbReference type="Rhea" id="RHEA:17521"/>
        <dbReference type="Rhea" id="RHEA-COMP:9681"/>
        <dbReference type="Rhea" id="RHEA-COMP:9684"/>
        <dbReference type="ChEBI" id="CHEBI:15377"/>
        <dbReference type="ChEBI" id="CHEBI:15378"/>
        <dbReference type="ChEBI" id="CHEBI:29985"/>
        <dbReference type="ChEBI" id="CHEBI:30616"/>
        <dbReference type="ChEBI" id="CHEBI:43474"/>
        <dbReference type="ChEBI" id="CHEBI:58359"/>
        <dbReference type="ChEBI" id="CHEBI:78520"/>
        <dbReference type="ChEBI" id="CHEBI:78521"/>
        <dbReference type="ChEBI" id="CHEBI:456216"/>
    </reaction>
</comment>
<dbReference type="InterPro" id="IPR036113">
    <property type="entry name" value="Asp/Glu-ADT_sf_sub_c"/>
</dbReference>
<name>A0A1B1AM92_9PROT</name>
<dbReference type="PANTHER" id="PTHR15004:SF0">
    <property type="entry name" value="GLUTAMYL-TRNA(GLN) AMIDOTRANSFERASE SUBUNIT C, MITOCHONDRIAL"/>
    <property type="match status" value="1"/>
</dbReference>